<feature type="compositionally biased region" description="Acidic residues" evidence="2">
    <location>
        <begin position="109"/>
        <end position="118"/>
    </location>
</feature>
<evidence type="ECO:0000313" key="4">
    <source>
        <dbReference type="Proteomes" id="UP001497392"/>
    </source>
</evidence>
<feature type="region of interest" description="Disordered" evidence="2">
    <location>
        <begin position="1170"/>
        <end position="1198"/>
    </location>
</feature>
<evidence type="ECO:0000256" key="1">
    <source>
        <dbReference type="SAM" id="Coils"/>
    </source>
</evidence>
<proteinExistence type="predicted"/>
<gene>
    <name evidence="3" type="primary">g10956</name>
    <name evidence="3" type="ORF">VP750_LOCUS9818</name>
</gene>
<reference evidence="3 4" key="1">
    <citation type="submission" date="2024-06" db="EMBL/GenBank/DDBJ databases">
        <authorList>
            <person name="Kraege A."/>
            <person name="Thomma B."/>
        </authorList>
    </citation>
    <scope>NUCLEOTIDE SEQUENCE [LARGE SCALE GENOMIC DNA]</scope>
</reference>
<keyword evidence="4" id="KW-1185">Reference proteome</keyword>
<accession>A0ABP1G9C2</accession>
<keyword evidence="1" id="KW-0175">Coiled coil</keyword>
<dbReference type="EMBL" id="CAXHTA020000017">
    <property type="protein sequence ID" value="CAL5227912.1"/>
    <property type="molecule type" value="Genomic_DNA"/>
</dbReference>
<feature type="coiled-coil region" evidence="1">
    <location>
        <begin position="712"/>
        <end position="851"/>
    </location>
</feature>
<evidence type="ECO:0000256" key="2">
    <source>
        <dbReference type="SAM" id="MobiDB-lite"/>
    </source>
</evidence>
<sequence length="1346" mass="140732">MVDPEPRRPMASLHQNTMVNPSEKSALPPYLQARGKPGKGRLAMLKEDNAKFCAPKTRIPTPAPKKKSRAVTVPAPAPSFVSKIPSPKSSSETGGPSSTCTPEAKQDDTAQESDECSDAEAVFEDIASQLAHTPDIHALPTAEVQCEDRALEEAAAPGNAGHADDVAGLGTPQDFSSTVCNAGSPAGSLPPVAAGTTNEQRALHAFLAARTPAAGQLGLTPGTAMLSTPHLQGLLQQLRISTPSLGAQGIACTPFLAGLDRTLPQLTPGISPEALAMFQAGLPAGTMLAGADASSNQPEAQPPQMEPQVQPKEAQHSSPSATDLAFPQQAAQSPEAAVDTAESADSAAWEGLLDLSPMPGNLTMASNMAFLDSPDMDTLSTLCQVSSMGSSGGRPTPVLFQGTSAAMQDMAQHAQQQAREAASDSVNTAAPEDAAAGNDPRLAALQDEESVGSASPADAAGMHSRSEVPVASDTGASGVRTRPAPAQEERQQKVVRLVSPVNPVPQEVSRPMGVGRKGRAALPKAAEVCEVINPPAVPTTPTWRTIADIAPEEAVKGAIAPANTPAGSAAKAAQPAPATNYQLMLAHIVGGQYRSPTLGQQGDQGSPPAQKGCTYTPYLLASPAGIMRGGPSRFAPVRTPVRTPATLRRFLATPMGARRSPARTPRTALSVGRGGLDSWLRRTGLAEVVRTPQKSGLEALWARAGQAGHLRLEVESARVAEQERSLEEARQHLEQWDYLMEHSTRLEAENAELRAELEAALSAKLAAEAALATTVGERGVCAAAANAQLAVAAEEADRAKEAGLRLLELADHAALVAAAYEDEREGLKRELQATQERLAAAEAAVAAAHSTTVITTDNQLAILDRQLMAAREQHAMAGAAAAAAQEAAQQAAEEKGRLLIELEEAHATLTAAASAQTDSSAATLADQLKDAHEALYEMEMAALEAQRVAEATEAALEDSDDDLEPLRIADTAAQQEEAAEEVALAEDANRRVEEENEALRQQLVRVQEQLQAIQMQPSPGASPQAVHEPTPPKKPAESAALTGHTAAAHAAPVAFYGSHRVFLGAAPTGAVSAEPEQAALVAAASASPVAAEAWCTVTDRLRRLRADLEDTSSAMHQLRSARKAPPALPMPAAAITEEAEDAIPMEDLLMPTQLSALDTEAAEAGLPEETCAEDEFAPSTVAEKPPTEGTAGKDCESGPEAVRLAGRAGDSPLPVIKEESKALTEDAQEQDSAAVQPETHDVPSSMGTAPGPDPVQLVLRIGRGFTPEPDAVAGTPERKTQSSSRMSESPDTTPPARRPRFGVWGWRGKSVSEDEEREFFRRARALNIRVSPYFRRSKPKTDAGAE</sequence>
<feature type="region of interest" description="Disordered" evidence="2">
    <location>
        <begin position="1"/>
        <end position="118"/>
    </location>
</feature>
<feature type="region of interest" description="Disordered" evidence="2">
    <location>
        <begin position="1222"/>
        <end position="1303"/>
    </location>
</feature>
<feature type="region of interest" description="Disordered" evidence="2">
    <location>
        <begin position="974"/>
        <end position="995"/>
    </location>
</feature>
<feature type="region of interest" description="Disordered" evidence="2">
    <location>
        <begin position="1015"/>
        <end position="1044"/>
    </location>
</feature>
<feature type="compositionally biased region" description="Low complexity" evidence="2">
    <location>
        <begin position="407"/>
        <end position="420"/>
    </location>
</feature>
<feature type="compositionally biased region" description="Polar residues" evidence="2">
    <location>
        <begin position="1281"/>
        <end position="1291"/>
    </location>
</feature>
<evidence type="ECO:0000313" key="3">
    <source>
        <dbReference type="EMBL" id="CAL5227912.1"/>
    </source>
</evidence>
<feature type="compositionally biased region" description="Polar residues" evidence="2">
    <location>
        <begin position="87"/>
        <end position="101"/>
    </location>
</feature>
<feature type="region of interest" description="Disordered" evidence="2">
    <location>
        <begin position="288"/>
        <end position="343"/>
    </location>
</feature>
<protein>
    <submittedName>
        <fullName evidence="3">G10956 protein</fullName>
    </submittedName>
</protein>
<feature type="compositionally biased region" description="Polar residues" evidence="2">
    <location>
        <begin position="13"/>
        <end position="23"/>
    </location>
</feature>
<dbReference type="Proteomes" id="UP001497392">
    <property type="component" value="Unassembled WGS sequence"/>
</dbReference>
<feature type="region of interest" description="Disordered" evidence="2">
    <location>
        <begin position="407"/>
        <end position="492"/>
    </location>
</feature>
<organism evidence="3 4">
    <name type="scientific">Coccomyxa viridis</name>
    <dbReference type="NCBI Taxonomy" id="1274662"/>
    <lineage>
        <taxon>Eukaryota</taxon>
        <taxon>Viridiplantae</taxon>
        <taxon>Chlorophyta</taxon>
        <taxon>core chlorophytes</taxon>
        <taxon>Trebouxiophyceae</taxon>
        <taxon>Trebouxiophyceae incertae sedis</taxon>
        <taxon>Coccomyxaceae</taxon>
        <taxon>Coccomyxa</taxon>
    </lineage>
</organism>
<name>A0ABP1G9C2_9CHLO</name>
<comment type="caution">
    <text evidence="3">The sequence shown here is derived from an EMBL/GenBank/DDBJ whole genome shotgun (WGS) entry which is preliminary data.</text>
</comment>